<reference evidence="2 3" key="1">
    <citation type="submission" date="2019-08" db="EMBL/GenBank/DDBJ databases">
        <title>Sphingorhabdus soil sp. nov., isolated from arctic soil.</title>
        <authorList>
            <person name="Liu Y."/>
        </authorList>
    </citation>
    <scope>NUCLEOTIDE SEQUENCE [LARGE SCALE GENOMIC DNA]</scope>
    <source>
        <strain evidence="2 3">D-2Q-5-6</strain>
    </source>
</reference>
<dbReference type="AlphaFoldDB" id="A0A5C6U6S8"/>
<keyword evidence="1" id="KW-1133">Transmembrane helix</keyword>
<feature type="transmembrane region" description="Helical" evidence="1">
    <location>
        <begin position="45"/>
        <end position="65"/>
    </location>
</feature>
<dbReference type="Proteomes" id="UP000321129">
    <property type="component" value="Unassembled WGS sequence"/>
</dbReference>
<comment type="caution">
    <text evidence="2">The sequence shown here is derived from an EMBL/GenBank/DDBJ whole genome shotgun (WGS) entry which is preliminary data.</text>
</comment>
<dbReference type="OrthoDB" id="7449199at2"/>
<accession>A0A5C6U6S8</accession>
<dbReference type="RefSeq" id="WP_147123390.1">
    <property type="nucleotide sequence ID" value="NZ_VOPY01000003.1"/>
</dbReference>
<keyword evidence="1" id="KW-0812">Transmembrane</keyword>
<protein>
    <submittedName>
        <fullName evidence="2">Uncharacterized protein</fullName>
    </submittedName>
</protein>
<organism evidence="2 3">
    <name type="scientific">Flavisphingopyxis soli</name>
    <dbReference type="NCBI Taxonomy" id="2601267"/>
    <lineage>
        <taxon>Bacteria</taxon>
        <taxon>Pseudomonadati</taxon>
        <taxon>Pseudomonadota</taxon>
        <taxon>Alphaproteobacteria</taxon>
        <taxon>Sphingomonadales</taxon>
        <taxon>Sphingopyxidaceae</taxon>
        <taxon>Flavisphingopyxis</taxon>
    </lineage>
</organism>
<sequence length="150" mass="15648">MLYEHDIAALTRDHGEVDCAPPADFTAAVAPAPRMGEGSSFGLPGWIWVLLFGAYATFFGALALATAHDGSTVFAIVVSVLYTMMFFGTAAVLQGLGKRGRQGFERGDAVLETCTGPMGTASVAAQVLTVPVLFALFAIALVVMRASIGF</sequence>
<evidence type="ECO:0000313" key="2">
    <source>
        <dbReference type="EMBL" id="TXC68170.1"/>
    </source>
</evidence>
<name>A0A5C6U6S8_9SPHN</name>
<dbReference type="EMBL" id="VOPY01000003">
    <property type="protein sequence ID" value="TXC68170.1"/>
    <property type="molecule type" value="Genomic_DNA"/>
</dbReference>
<proteinExistence type="predicted"/>
<feature type="transmembrane region" description="Helical" evidence="1">
    <location>
        <begin position="72"/>
        <end position="93"/>
    </location>
</feature>
<evidence type="ECO:0000313" key="3">
    <source>
        <dbReference type="Proteomes" id="UP000321129"/>
    </source>
</evidence>
<gene>
    <name evidence="2" type="ORF">FSZ31_10750</name>
</gene>
<feature type="transmembrane region" description="Helical" evidence="1">
    <location>
        <begin position="123"/>
        <end position="144"/>
    </location>
</feature>
<evidence type="ECO:0000256" key="1">
    <source>
        <dbReference type="SAM" id="Phobius"/>
    </source>
</evidence>
<keyword evidence="1" id="KW-0472">Membrane</keyword>
<keyword evidence="3" id="KW-1185">Reference proteome</keyword>